<dbReference type="AlphaFoldDB" id="A0ABD2MUE1"/>
<reference evidence="1 2" key="1">
    <citation type="journal article" date="2021" name="BMC Biol.">
        <title>Horizontally acquired antibacterial genes associated with adaptive radiation of ladybird beetles.</title>
        <authorList>
            <person name="Li H.S."/>
            <person name="Tang X.F."/>
            <person name="Huang Y.H."/>
            <person name="Xu Z.Y."/>
            <person name="Chen M.L."/>
            <person name="Du X.Y."/>
            <person name="Qiu B.Y."/>
            <person name="Chen P.T."/>
            <person name="Zhang W."/>
            <person name="Slipinski A."/>
            <person name="Escalona H.E."/>
            <person name="Waterhouse R.M."/>
            <person name="Zwick A."/>
            <person name="Pang H."/>
        </authorList>
    </citation>
    <scope>NUCLEOTIDE SEQUENCE [LARGE SCALE GENOMIC DNA]</scope>
    <source>
        <strain evidence="1">SYSU2018</strain>
    </source>
</reference>
<keyword evidence="2" id="KW-1185">Reference proteome</keyword>
<evidence type="ECO:0000313" key="1">
    <source>
        <dbReference type="EMBL" id="KAL3270093.1"/>
    </source>
</evidence>
<dbReference type="Proteomes" id="UP001516400">
    <property type="component" value="Unassembled WGS sequence"/>
</dbReference>
<name>A0ABD2MUE1_9CUCU</name>
<dbReference type="EMBL" id="JABFTP020000021">
    <property type="protein sequence ID" value="KAL3270093.1"/>
    <property type="molecule type" value="Genomic_DNA"/>
</dbReference>
<sequence>MGKKREPSEAKKCLMKNLKKLATRLDDTLQCQVKPFPCSAPQCTCFCIPNCCPKSPSLTSKSCKSCGPFPPSCTTILPTRKCSPCPSTRCVNTCSRQCIVPCWSSKNCCKQCNCKPKCSCCKPKFCYCQKLCCCQRQCCRFKHCKCCKIHCFLPHVPCCQPRCKPCTLSCCKNQCTEPCCVKFKKCPGGTLCLGCRTICLPRSFSDTILIKKKPCKTLRCSKSTELRGGVLYRGCDCDKKNGLQDQCLRYCCINNPRCKTVPASCHCSKFSCGKHLAKRYGKKTDGRCYTCYICEPPTCNCTPMVPYCPMMKFHRICCCKKHREVECQCCPSCCEVECCCLLPEPCIEPCQPQPCLPCQPPPCLPCPPSFSDETALCYPCGTNKCFCNECIQCVPETETCAVEYCAPRCHSCQTYDFC</sequence>
<protein>
    <submittedName>
        <fullName evidence="1">Uncharacterized protein</fullName>
    </submittedName>
</protein>
<evidence type="ECO:0000313" key="2">
    <source>
        <dbReference type="Proteomes" id="UP001516400"/>
    </source>
</evidence>
<accession>A0ABD2MUE1</accession>
<comment type="caution">
    <text evidence="1">The sequence shown here is derived from an EMBL/GenBank/DDBJ whole genome shotgun (WGS) entry which is preliminary data.</text>
</comment>
<organism evidence="1 2">
    <name type="scientific">Cryptolaemus montrouzieri</name>
    <dbReference type="NCBI Taxonomy" id="559131"/>
    <lineage>
        <taxon>Eukaryota</taxon>
        <taxon>Metazoa</taxon>
        <taxon>Ecdysozoa</taxon>
        <taxon>Arthropoda</taxon>
        <taxon>Hexapoda</taxon>
        <taxon>Insecta</taxon>
        <taxon>Pterygota</taxon>
        <taxon>Neoptera</taxon>
        <taxon>Endopterygota</taxon>
        <taxon>Coleoptera</taxon>
        <taxon>Polyphaga</taxon>
        <taxon>Cucujiformia</taxon>
        <taxon>Coccinelloidea</taxon>
        <taxon>Coccinellidae</taxon>
        <taxon>Scymninae</taxon>
        <taxon>Scymnini</taxon>
        <taxon>Cryptolaemus</taxon>
    </lineage>
</organism>
<gene>
    <name evidence="1" type="ORF">HHI36_009151</name>
</gene>
<proteinExistence type="predicted"/>